<dbReference type="SUPFAM" id="SSF46785">
    <property type="entry name" value="Winged helix' DNA-binding domain"/>
    <property type="match status" value="1"/>
</dbReference>
<dbReference type="PIRSF" id="PIRSF019423">
    <property type="entry name" value="NMN_biosyn"/>
    <property type="match status" value="1"/>
</dbReference>
<evidence type="ECO:0000313" key="2">
    <source>
        <dbReference type="EMBL" id="GBR16164.1"/>
    </source>
</evidence>
<name>A0ABQ0QES3_9PROT</name>
<dbReference type="Proteomes" id="UP001061070">
    <property type="component" value="Unassembled WGS sequence"/>
</dbReference>
<accession>A0ABQ0QES3</accession>
<dbReference type="Gene3D" id="1.10.10.10">
    <property type="entry name" value="Winged helix-like DNA-binding domain superfamily/Winged helix DNA-binding domain"/>
    <property type="match status" value="1"/>
</dbReference>
<evidence type="ECO:0000259" key="1">
    <source>
        <dbReference type="Pfam" id="PF21906"/>
    </source>
</evidence>
<dbReference type="InterPro" id="IPR036390">
    <property type="entry name" value="WH_DNA-bd_sf"/>
</dbReference>
<dbReference type="InterPro" id="IPR036388">
    <property type="entry name" value="WH-like_DNA-bd_sf"/>
</dbReference>
<dbReference type="EMBL" id="BAQW01000013">
    <property type="protein sequence ID" value="GBR16164.1"/>
    <property type="molecule type" value="Genomic_DNA"/>
</dbReference>
<proteinExistence type="predicted"/>
<comment type="caution">
    <text evidence="2">The sequence shown here is derived from an EMBL/GenBank/DDBJ whole genome shotgun (WGS) entry which is preliminary data.</text>
</comment>
<dbReference type="InterPro" id="IPR054105">
    <property type="entry name" value="WHD_NrtR"/>
</dbReference>
<dbReference type="InterPro" id="IPR011213">
    <property type="entry name" value="NMN_biosyn"/>
</dbReference>
<protein>
    <recommendedName>
        <fullName evidence="1">NrtR DNA-binding winged helix domain-containing protein</fullName>
    </recommendedName>
</protein>
<sequence length="309" mass="35569">MSVKTDPVVKRHDLSMDHHVATCRAELVAVLTTLRNGMPEVLTLQNGRCLPAGPLETEHTSLQRGLRHWVEQQTGFRLGHVEQLYTFGDAALAQQDRLVRISYMALTRDGQTQGGWQSWYNYFPWEDRRTNACLTVLKTIEDRLKGWAGDQPARLERCNQAFGLNGENWNDDAVLERYELLWEAGLVPEAGRETVSQINGQPMLWDHRRILATALSRLRAKIRYTPAVFELVPEEFTLLHLQQAMEALSGRLMHKQNFRRLVQNQQLVEETDRYESGVQGRPARLYRFRRENSENCYLSGAKLPLGEIS</sequence>
<dbReference type="Pfam" id="PF21906">
    <property type="entry name" value="WHD_NrtR"/>
    <property type="match status" value="1"/>
</dbReference>
<dbReference type="Gene3D" id="3.90.79.10">
    <property type="entry name" value="Nucleoside Triphosphate Pyrophosphohydrolase"/>
    <property type="match status" value="1"/>
</dbReference>
<organism evidence="2 3">
    <name type="scientific">Gluconobacter frateurii NRIC 0228</name>
    <dbReference type="NCBI Taxonomy" id="1307946"/>
    <lineage>
        <taxon>Bacteria</taxon>
        <taxon>Pseudomonadati</taxon>
        <taxon>Pseudomonadota</taxon>
        <taxon>Alphaproteobacteria</taxon>
        <taxon>Acetobacterales</taxon>
        <taxon>Acetobacteraceae</taxon>
        <taxon>Gluconobacter</taxon>
    </lineage>
</organism>
<keyword evidence="3" id="KW-1185">Reference proteome</keyword>
<reference evidence="2" key="1">
    <citation type="submission" date="2013-04" db="EMBL/GenBank/DDBJ databases">
        <title>The genome sequencing project of 58 acetic acid bacteria.</title>
        <authorList>
            <person name="Okamoto-Kainuma A."/>
            <person name="Ishikawa M."/>
            <person name="Umino S."/>
            <person name="Koizumi Y."/>
            <person name="Shiwa Y."/>
            <person name="Yoshikawa H."/>
            <person name="Matsutani M."/>
            <person name="Matsushita K."/>
        </authorList>
    </citation>
    <scope>NUCLEOTIDE SEQUENCE</scope>
    <source>
        <strain evidence="2">NRIC 0228</strain>
    </source>
</reference>
<evidence type="ECO:0000313" key="3">
    <source>
        <dbReference type="Proteomes" id="UP001061070"/>
    </source>
</evidence>
<dbReference type="InterPro" id="IPR015797">
    <property type="entry name" value="NUDIX_hydrolase-like_dom_sf"/>
</dbReference>
<dbReference type="SUPFAM" id="SSF55811">
    <property type="entry name" value="Nudix"/>
    <property type="match status" value="1"/>
</dbReference>
<feature type="domain" description="NrtR DNA-binding winged helix" evidence="1">
    <location>
        <begin position="228"/>
        <end position="288"/>
    </location>
</feature>
<gene>
    <name evidence="2" type="ORF">AA0228_2704</name>
</gene>